<dbReference type="EMBL" id="JBHSAP010000015">
    <property type="protein sequence ID" value="MFC4077574.1"/>
    <property type="molecule type" value="Genomic_DNA"/>
</dbReference>
<gene>
    <name evidence="2" type="ORF">ACFOUO_12280</name>
</gene>
<keyword evidence="3" id="KW-1185">Reference proteome</keyword>
<evidence type="ECO:0000313" key="2">
    <source>
        <dbReference type="EMBL" id="MFC4077574.1"/>
    </source>
</evidence>
<protein>
    <submittedName>
        <fullName evidence="2">Uncharacterized protein</fullName>
    </submittedName>
</protein>
<name>A0ABV8JJN9_9BACL</name>
<evidence type="ECO:0000256" key="1">
    <source>
        <dbReference type="SAM" id="MobiDB-lite"/>
    </source>
</evidence>
<feature type="compositionally biased region" description="Pro residues" evidence="1">
    <location>
        <begin position="9"/>
        <end position="26"/>
    </location>
</feature>
<organism evidence="2 3">
    <name type="scientific">Salinithrix halophila</name>
    <dbReference type="NCBI Taxonomy" id="1485204"/>
    <lineage>
        <taxon>Bacteria</taxon>
        <taxon>Bacillati</taxon>
        <taxon>Bacillota</taxon>
        <taxon>Bacilli</taxon>
        <taxon>Bacillales</taxon>
        <taxon>Thermoactinomycetaceae</taxon>
        <taxon>Salinithrix</taxon>
    </lineage>
</organism>
<proteinExistence type="predicted"/>
<reference evidence="3" key="1">
    <citation type="journal article" date="2019" name="Int. J. Syst. Evol. Microbiol.">
        <title>The Global Catalogue of Microorganisms (GCM) 10K type strain sequencing project: providing services to taxonomists for standard genome sequencing and annotation.</title>
        <authorList>
            <consortium name="The Broad Institute Genomics Platform"/>
            <consortium name="The Broad Institute Genome Sequencing Center for Infectious Disease"/>
            <person name="Wu L."/>
            <person name="Ma J."/>
        </authorList>
    </citation>
    <scope>NUCLEOTIDE SEQUENCE [LARGE SCALE GENOMIC DNA]</scope>
    <source>
        <strain evidence="3">IBRC-M 10813</strain>
    </source>
</reference>
<evidence type="ECO:0000313" key="3">
    <source>
        <dbReference type="Proteomes" id="UP001595843"/>
    </source>
</evidence>
<accession>A0ABV8JJN9</accession>
<dbReference type="RefSeq" id="WP_380705384.1">
    <property type="nucleotide sequence ID" value="NZ_JBHSAP010000015.1"/>
</dbReference>
<dbReference type="Proteomes" id="UP001595843">
    <property type="component" value="Unassembled WGS sequence"/>
</dbReference>
<comment type="caution">
    <text evidence="2">The sequence shown here is derived from an EMBL/GenBank/DDBJ whole genome shotgun (WGS) entry which is preliminary data.</text>
</comment>
<feature type="region of interest" description="Disordered" evidence="1">
    <location>
        <begin position="1"/>
        <end position="26"/>
    </location>
</feature>
<sequence length="131" mass="15007">MGEKKPHRPVQPMPVPEPYPVPQPMMPAPQPMPVPVPVPQPIPYDPCGGDPCGPGFPLGHGSHHGYDGFGGYMNPHMNPHMMHYYRYMEKCHRKYERKWMKRHMHHCGGHYPKYESSSSGRYGESSHRFGC</sequence>